<keyword evidence="4 8" id="KW-0564">Palmitate</keyword>
<dbReference type="EMBL" id="LMBR01000249">
    <property type="protein sequence ID" value="KUL20298.1"/>
    <property type="molecule type" value="Genomic_DNA"/>
</dbReference>
<feature type="domain" description="OmpA-like" evidence="10">
    <location>
        <begin position="55"/>
        <end position="169"/>
    </location>
</feature>
<dbReference type="InterPro" id="IPR039001">
    <property type="entry name" value="Pal"/>
</dbReference>
<dbReference type="Proteomes" id="UP000053937">
    <property type="component" value="Unassembled WGS sequence"/>
</dbReference>
<sequence length="169" mass="17871">MKTGIKGLVIIAMIAAAGCSSKSAVTSTDSGADSSSSMQGGSSSGSVSSSGSYGFDEWQTGPLGDVFFDYDSSILAAEAQNRLTQNAAWLKSNAGKSVVIEGHCDDRGTSEYNIALGERRAVTAKEFIARLGVSASRLETVTYGEERPFDKGQNEEAWAKNRRAHFVVK</sequence>
<evidence type="ECO:0000256" key="2">
    <source>
        <dbReference type="ARBA" id="ARBA00022729"/>
    </source>
</evidence>
<dbReference type="RefSeq" id="WP_059139690.1">
    <property type="nucleotide sequence ID" value="NZ_LMBR01000249.1"/>
</dbReference>
<keyword evidence="12" id="KW-1185">Reference proteome</keyword>
<evidence type="ECO:0000256" key="9">
    <source>
        <dbReference type="SAM" id="SignalP"/>
    </source>
</evidence>
<evidence type="ECO:0000256" key="3">
    <source>
        <dbReference type="ARBA" id="ARBA00023136"/>
    </source>
</evidence>
<dbReference type="Pfam" id="PF00691">
    <property type="entry name" value="OmpA"/>
    <property type="match status" value="1"/>
</dbReference>
<keyword evidence="2 8" id="KW-0732">Signal</keyword>
<comment type="caution">
    <text evidence="11">The sequence shown here is derived from an EMBL/GenBank/DDBJ whole genome shotgun (WGS) entry which is preliminary data.</text>
</comment>
<dbReference type="Gene3D" id="3.30.1330.60">
    <property type="entry name" value="OmpA-like domain"/>
    <property type="match status" value="1"/>
</dbReference>
<dbReference type="PRINTS" id="PR01021">
    <property type="entry name" value="OMPADOMAIN"/>
</dbReference>
<evidence type="ECO:0000256" key="6">
    <source>
        <dbReference type="ARBA" id="ARBA00023288"/>
    </source>
</evidence>
<evidence type="ECO:0000256" key="5">
    <source>
        <dbReference type="ARBA" id="ARBA00023237"/>
    </source>
</evidence>
<name>A0A101J4W4_CHLLI</name>
<keyword evidence="11" id="KW-0969">Cilium</keyword>
<evidence type="ECO:0000313" key="12">
    <source>
        <dbReference type="Proteomes" id="UP000053937"/>
    </source>
</evidence>
<gene>
    <name evidence="8" type="primary">pal</name>
    <name evidence="11" type="ORF">ASB62_09745</name>
</gene>
<reference evidence="11 12" key="1">
    <citation type="submission" date="2015-10" db="EMBL/GenBank/DDBJ databases">
        <title>Draft Genome Sequence of Chlorobium limicola strain Frasassi Growing under Artificial Lighting in the Frasassi Cave System.</title>
        <authorList>
            <person name="Mansor M."/>
            <person name="Macalady J."/>
        </authorList>
    </citation>
    <scope>NUCLEOTIDE SEQUENCE [LARGE SCALE GENOMIC DNA]</scope>
    <source>
        <strain evidence="11 12">Frasassi</strain>
    </source>
</reference>
<keyword evidence="11" id="KW-0282">Flagellum</keyword>
<dbReference type="InterPro" id="IPR036737">
    <property type="entry name" value="OmpA-like_sf"/>
</dbReference>
<dbReference type="InterPro" id="IPR014169">
    <property type="entry name" value="Pal_lipo_C"/>
</dbReference>
<dbReference type="InterPro" id="IPR006665">
    <property type="entry name" value="OmpA-like"/>
</dbReference>
<evidence type="ECO:0000313" key="11">
    <source>
        <dbReference type="EMBL" id="KUL20298.1"/>
    </source>
</evidence>
<evidence type="ECO:0000256" key="4">
    <source>
        <dbReference type="ARBA" id="ARBA00023139"/>
    </source>
</evidence>
<evidence type="ECO:0000256" key="1">
    <source>
        <dbReference type="ARBA" id="ARBA00022618"/>
    </source>
</evidence>
<dbReference type="PROSITE" id="PS51123">
    <property type="entry name" value="OMPA_2"/>
    <property type="match status" value="1"/>
</dbReference>
<dbReference type="GO" id="GO:0009279">
    <property type="term" value="C:cell outer membrane"/>
    <property type="evidence" value="ECO:0007669"/>
    <property type="project" value="UniProtKB-SubCell"/>
</dbReference>
<evidence type="ECO:0000256" key="7">
    <source>
        <dbReference type="ARBA" id="ARBA00023306"/>
    </source>
</evidence>
<dbReference type="PANTHER" id="PTHR30329">
    <property type="entry name" value="STATOR ELEMENT OF FLAGELLAR MOTOR COMPLEX"/>
    <property type="match status" value="1"/>
</dbReference>
<keyword evidence="6 8" id="KW-0449">Lipoprotein</keyword>
<comment type="subcellular location">
    <subcellularLocation>
        <location evidence="8">Cell outer membrane</location>
        <topology evidence="8">Lipid-anchor</topology>
    </subcellularLocation>
</comment>
<dbReference type="AlphaFoldDB" id="A0A101J4W4"/>
<keyword evidence="1" id="KW-0132">Cell division</keyword>
<evidence type="ECO:0000256" key="8">
    <source>
        <dbReference type="HAMAP-Rule" id="MF_02204"/>
    </source>
</evidence>
<keyword evidence="3 8" id="KW-0472">Membrane</keyword>
<dbReference type="InterPro" id="IPR006664">
    <property type="entry name" value="OMP_bac"/>
</dbReference>
<feature type="chain" id="PRO_5007097378" description="Peptidoglycan-associated lipoprotein" evidence="9">
    <location>
        <begin position="25"/>
        <end position="169"/>
    </location>
</feature>
<protein>
    <recommendedName>
        <fullName evidence="8">Peptidoglycan-associated lipoprotein</fullName>
        <shortName evidence="8">PAL</shortName>
    </recommendedName>
</protein>
<dbReference type="HAMAP" id="MF_02204">
    <property type="entry name" value="Pal"/>
    <property type="match status" value="1"/>
</dbReference>
<organism evidence="11 12">
    <name type="scientific">Chlorobium limicola</name>
    <dbReference type="NCBI Taxonomy" id="1092"/>
    <lineage>
        <taxon>Bacteria</taxon>
        <taxon>Pseudomonadati</taxon>
        <taxon>Chlorobiota</taxon>
        <taxon>Chlorobiia</taxon>
        <taxon>Chlorobiales</taxon>
        <taxon>Chlorobiaceae</taxon>
        <taxon>Chlorobium/Pelodictyon group</taxon>
        <taxon>Chlorobium</taxon>
    </lineage>
</organism>
<accession>A0A101J4W4</accession>
<dbReference type="InterPro" id="IPR050330">
    <property type="entry name" value="Bact_OuterMem_StrucFunc"/>
</dbReference>
<feature type="signal peptide" evidence="9">
    <location>
        <begin position="1"/>
        <end position="24"/>
    </location>
</feature>
<evidence type="ECO:0000259" key="10">
    <source>
        <dbReference type="PROSITE" id="PS51123"/>
    </source>
</evidence>
<dbReference type="CDD" id="cd07185">
    <property type="entry name" value="OmpA_C-like"/>
    <property type="match status" value="1"/>
</dbReference>
<dbReference type="SUPFAM" id="SSF103088">
    <property type="entry name" value="OmpA-like"/>
    <property type="match status" value="1"/>
</dbReference>
<keyword evidence="5 8" id="KW-0998">Cell outer membrane</keyword>
<dbReference type="GO" id="GO:0051301">
    <property type="term" value="P:cell division"/>
    <property type="evidence" value="ECO:0007669"/>
    <property type="project" value="UniProtKB-KW"/>
</dbReference>
<proteinExistence type="inferred from homology"/>
<comment type="similarity">
    <text evidence="8">Belongs to the Pal lipoprotein family.</text>
</comment>
<dbReference type="OrthoDB" id="9805336at2"/>
<dbReference type="NCBIfam" id="TIGR02802">
    <property type="entry name" value="Pal_lipo"/>
    <property type="match status" value="1"/>
</dbReference>
<keyword evidence="7" id="KW-0131">Cell cycle</keyword>
<dbReference type="PROSITE" id="PS51257">
    <property type="entry name" value="PROKAR_LIPOPROTEIN"/>
    <property type="match status" value="1"/>
</dbReference>
<dbReference type="PANTHER" id="PTHR30329:SF21">
    <property type="entry name" value="LIPOPROTEIN YIAD-RELATED"/>
    <property type="match status" value="1"/>
</dbReference>
<keyword evidence="11" id="KW-0966">Cell projection</keyword>